<evidence type="ECO:0000313" key="4">
    <source>
        <dbReference type="EMBL" id="QJB03742.1"/>
    </source>
</evidence>
<dbReference type="AlphaFoldDB" id="A0A6M3MG53"/>
<evidence type="ECO:0000259" key="2">
    <source>
        <dbReference type="Pfam" id="PF13240"/>
    </source>
</evidence>
<feature type="transmembrane region" description="Helical" evidence="1">
    <location>
        <begin position="58"/>
        <end position="78"/>
    </location>
</feature>
<proteinExistence type="predicted"/>
<keyword evidence="1" id="KW-0812">Transmembrane</keyword>
<organism evidence="4">
    <name type="scientific">viral metagenome</name>
    <dbReference type="NCBI Taxonomy" id="1070528"/>
    <lineage>
        <taxon>unclassified sequences</taxon>
        <taxon>metagenomes</taxon>
        <taxon>organismal metagenomes</taxon>
    </lineage>
</organism>
<evidence type="ECO:0000256" key="1">
    <source>
        <dbReference type="SAM" id="Phobius"/>
    </source>
</evidence>
<feature type="domain" description="Zinc-ribbon" evidence="2">
    <location>
        <begin position="2"/>
        <end position="23"/>
    </location>
</feature>
<keyword evidence="1" id="KW-1133">Transmembrane helix</keyword>
<gene>
    <name evidence="4" type="ORF">MM171B00554_0003</name>
</gene>
<name>A0A6M3MG53_9ZZZZ</name>
<protein>
    <recommendedName>
        <fullName evidence="5">Zinc-ribbon domain-containing protein</fullName>
    </recommendedName>
</protein>
<feature type="domain" description="DUF5683" evidence="3">
    <location>
        <begin position="35"/>
        <end position="76"/>
    </location>
</feature>
<evidence type="ECO:0000259" key="3">
    <source>
        <dbReference type="Pfam" id="PF18935"/>
    </source>
</evidence>
<dbReference type="InterPro" id="IPR026870">
    <property type="entry name" value="Zinc_ribbon_dom"/>
</dbReference>
<evidence type="ECO:0008006" key="5">
    <source>
        <dbReference type="Google" id="ProtNLM"/>
    </source>
</evidence>
<reference evidence="4" key="1">
    <citation type="submission" date="2020-03" db="EMBL/GenBank/DDBJ databases">
        <title>The deep terrestrial virosphere.</title>
        <authorList>
            <person name="Holmfeldt K."/>
            <person name="Nilsson E."/>
            <person name="Simone D."/>
            <person name="Lopez-Fernandez M."/>
            <person name="Wu X."/>
            <person name="de Brujin I."/>
            <person name="Lundin D."/>
            <person name="Andersson A."/>
            <person name="Bertilsson S."/>
            <person name="Dopson M."/>
        </authorList>
    </citation>
    <scope>NUCLEOTIDE SEQUENCE</scope>
    <source>
        <strain evidence="4">MM171B00554</strain>
    </source>
</reference>
<sequence length="113" mass="12456">MYCRTCGTEINEPNNYCPKCGTRTVKIATMSPLFKNPGHAAVMSTILPGFGQIYNGQIAKGIALIVAVIASVVLSIAVRSPERLVFMPVYFMFWTYGITDAYKSAEKINLKLE</sequence>
<dbReference type="EMBL" id="MT143859">
    <property type="protein sequence ID" value="QJB03742.1"/>
    <property type="molecule type" value="Genomic_DNA"/>
</dbReference>
<dbReference type="Pfam" id="PF18935">
    <property type="entry name" value="DUF5683"/>
    <property type="match status" value="1"/>
</dbReference>
<dbReference type="InterPro" id="IPR043738">
    <property type="entry name" value="DUF5683"/>
</dbReference>
<accession>A0A6M3MG53</accession>
<keyword evidence="1" id="KW-0472">Membrane</keyword>
<dbReference type="Pfam" id="PF13240">
    <property type="entry name" value="Zn_Ribbon_1"/>
    <property type="match status" value="1"/>
</dbReference>